<feature type="transmembrane region" description="Helical" evidence="1">
    <location>
        <begin position="237"/>
        <end position="254"/>
    </location>
</feature>
<organism evidence="2 3">
    <name type="scientific">Streptomyces lonegramiae</name>
    <dbReference type="NCBI Taxonomy" id="3075524"/>
    <lineage>
        <taxon>Bacteria</taxon>
        <taxon>Bacillati</taxon>
        <taxon>Actinomycetota</taxon>
        <taxon>Actinomycetes</taxon>
        <taxon>Kitasatosporales</taxon>
        <taxon>Streptomycetaceae</taxon>
        <taxon>Streptomyces</taxon>
    </lineage>
</organism>
<keyword evidence="1" id="KW-0472">Membrane</keyword>
<gene>
    <name evidence="2" type="ORF">RND15_37390</name>
</gene>
<feature type="transmembrane region" description="Helical" evidence="1">
    <location>
        <begin position="100"/>
        <end position="128"/>
    </location>
</feature>
<comment type="caution">
    <text evidence="2">The sequence shown here is derived from an EMBL/GenBank/DDBJ whole genome shotgun (WGS) entry which is preliminary data.</text>
</comment>
<dbReference type="EMBL" id="JAVRFD010000025">
    <property type="protein sequence ID" value="MDT0548326.1"/>
    <property type="molecule type" value="Genomic_DNA"/>
</dbReference>
<dbReference type="Proteomes" id="UP001180754">
    <property type="component" value="Unassembled WGS sequence"/>
</dbReference>
<reference evidence="2" key="1">
    <citation type="submission" date="2024-05" db="EMBL/GenBank/DDBJ databases">
        <title>30 novel species of actinomycetes from the DSMZ collection.</title>
        <authorList>
            <person name="Nouioui I."/>
        </authorList>
    </citation>
    <scope>NUCLEOTIDE SEQUENCE</scope>
    <source>
        <strain evidence="2">DSM 41529</strain>
    </source>
</reference>
<feature type="transmembrane region" description="Helical" evidence="1">
    <location>
        <begin position="20"/>
        <end position="41"/>
    </location>
</feature>
<feature type="transmembrane region" description="Helical" evidence="1">
    <location>
        <begin position="207"/>
        <end position="230"/>
    </location>
</feature>
<feature type="transmembrane region" description="Helical" evidence="1">
    <location>
        <begin position="140"/>
        <end position="160"/>
    </location>
</feature>
<protein>
    <recommendedName>
        <fullName evidence="4">ABC transporter permease</fullName>
    </recommendedName>
</protein>
<sequence>MSRTTTIRPSRTARPLRTELRRGIGPAVGAATLAALLLAMYERADSWLTGWTDTTDMLRSAGVLVGGPLAAAAACWQGGRERRRGTEELLATVARGRLRRTLLTAAPTILWPVVGYLLTAAVCLAATWRYASGVGGPYPSMIAADAMAIGSFAALGFIAGRLVPWRLAPPLVAFVVFAVDPFVANQDSPVAWLSPGKNHIFSWDRPVWWFGPASMVWTAGLAAAALLAYAARRRARALALAPLAAAATAAVLIVQTGDGVWRPDPASAALVCDDGTPRVCASRAHDRMLPDASAALAGLSAKLRGVPNAPTRIVESRGDHHRGPRTDAALFGWDYYFRRNRIVEPEMFAANAALGATAPSCPGVSDEDRYNDLSQAVAEWLAPMPRPEPPAGQDAPGYTRDLERLKAMPDRERTHWLGTYFAAARSCRLEQVTAP</sequence>
<evidence type="ECO:0000313" key="2">
    <source>
        <dbReference type="EMBL" id="MDT0548326.1"/>
    </source>
</evidence>
<evidence type="ECO:0000313" key="3">
    <source>
        <dbReference type="Proteomes" id="UP001180754"/>
    </source>
</evidence>
<keyword evidence="1" id="KW-1133">Transmembrane helix</keyword>
<feature type="transmembrane region" description="Helical" evidence="1">
    <location>
        <begin position="61"/>
        <end position="79"/>
    </location>
</feature>
<keyword evidence="3" id="KW-1185">Reference proteome</keyword>
<evidence type="ECO:0008006" key="4">
    <source>
        <dbReference type="Google" id="ProtNLM"/>
    </source>
</evidence>
<accession>A0ABU2XQY1</accession>
<feature type="transmembrane region" description="Helical" evidence="1">
    <location>
        <begin position="167"/>
        <end position="184"/>
    </location>
</feature>
<name>A0ABU2XQY1_9ACTN</name>
<keyword evidence="1" id="KW-0812">Transmembrane</keyword>
<evidence type="ECO:0000256" key="1">
    <source>
        <dbReference type="SAM" id="Phobius"/>
    </source>
</evidence>
<proteinExistence type="predicted"/>
<dbReference type="RefSeq" id="WP_311728895.1">
    <property type="nucleotide sequence ID" value="NZ_JAVRFD010000025.1"/>
</dbReference>